<feature type="domain" description="BAR" evidence="2">
    <location>
        <begin position="7"/>
        <end position="232"/>
    </location>
</feature>
<dbReference type="EMBL" id="JAKCXM010000508">
    <property type="protein sequence ID" value="KAJ0393303.1"/>
    <property type="molecule type" value="Genomic_DNA"/>
</dbReference>
<sequence>MSSLRVRAQNKLLEKLGATKPSKNIQFDVAHANFEKAHANVQALDGALRGFIVSLRAFHISAQVLYGAVESMGGSPESSPEMKQSVAELKTAFQAVDVTALNDAVKRFEQRVLRPSSGWLARADALKAQVATFNEEKLVFDHYTRKVMTLREARDKRAAGGKSEKPKDVEKLVRNEQKLAGATNTYTKISEKTITDLREFVNTREQALAPIVQRIAEFRASYAAQVADESQRMAAFAKQHSQSDGVLGALESLAARVTGSFRRDGGAPAGAPEEPVQTLSFATFVGDSDAGHANADADADSARSAIPFAVPAPPDMPALPAVRPPPPPALPGDMPALPVVKSVPPPPPLLEPSAPFGHAGFADNAAFQTAPALASPSSPAGFTPWDDFAMPPSPPPFQTLPTSPSSAEPPTNGWDDDAFGFSQSFQAMHMNARPPS</sequence>
<dbReference type="InterPro" id="IPR004148">
    <property type="entry name" value="BAR_dom"/>
</dbReference>
<comment type="caution">
    <text evidence="3">The sequence shown here is derived from an EMBL/GenBank/DDBJ whole genome shotgun (WGS) entry which is preliminary data.</text>
</comment>
<protein>
    <recommendedName>
        <fullName evidence="2">BAR domain-containing protein</fullName>
    </recommendedName>
</protein>
<name>A0AAD5LTU2_PYTIN</name>
<proteinExistence type="predicted"/>
<dbReference type="SUPFAM" id="SSF103657">
    <property type="entry name" value="BAR/IMD domain-like"/>
    <property type="match status" value="1"/>
</dbReference>
<dbReference type="Pfam" id="PF03114">
    <property type="entry name" value="BAR"/>
    <property type="match status" value="1"/>
</dbReference>
<dbReference type="AlphaFoldDB" id="A0AAD5LTU2"/>
<evidence type="ECO:0000313" key="4">
    <source>
        <dbReference type="Proteomes" id="UP001209570"/>
    </source>
</evidence>
<evidence type="ECO:0000256" key="1">
    <source>
        <dbReference type="SAM" id="MobiDB-lite"/>
    </source>
</evidence>
<reference evidence="3" key="1">
    <citation type="submission" date="2021-12" db="EMBL/GenBank/DDBJ databases">
        <title>Prjna785345.</title>
        <authorList>
            <person name="Rujirawat T."/>
            <person name="Krajaejun T."/>
        </authorList>
    </citation>
    <scope>NUCLEOTIDE SEQUENCE</scope>
    <source>
        <strain evidence="3">Pi057C3</strain>
    </source>
</reference>
<dbReference type="GO" id="GO:0005737">
    <property type="term" value="C:cytoplasm"/>
    <property type="evidence" value="ECO:0007669"/>
    <property type="project" value="InterPro"/>
</dbReference>
<organism evidence="3 4">
    <name type="scientific">Pythium insidiosum</name>
    <name type="common">Pythiosis disease agent</name>
    <dbReference type="NCBI Taxonomy" id="114742"/>
    <lineage>
        <taxon>Eukaryota</taxon>
        <taxon>Sar</taxon>
        <taxon>Stramenopiles</taxon>
        <taxon>Oomycota</taxon>
        <taxon>Peronosporomycetes</taxon>
        <taxon>Pythiales</taxon>
        <taxon>Pythiaceae</taxon>
        <taxon>Pythium</taxon>
    </lineage>
</organism>
<dbReference type="Proteomes" id="UP001209570">
    <property type="component" value="Unassembled WGS sequence"/>
</dbReference>
<feature type="region of interest" description="Disordered" evidence="1">
    <location>
        <begin position="372"/>
        <end position="419"/>
    </location>
</feature>
<evidence type="ECO:0000313" key="3">
    <source>
        <dbReference type="EMBL" id="KAJ0393303.1"/>
    </source>
</evidence>
<keyword evidence="4" id="KW-1185">Reference proteome</keyword>
<dbReference type="Gene3D" id="1.20.1270.60">
    <property type="entry name" value="Arfaptin homology (AH) domain/BAR domain"/>
    <property type="match status" value="1"/>
</dbReference>
<dbReference type="InterPro" id="IPR027267">
    <property type="entry name" value="AH/BAR_dom_sf"/>
</dbReference>
<gene>
    <name evidence="3" type="ORF">P43SY_009657</name>
</gene>
<accession>A0AAD5LTU2</accession>
<evidence type="ECO:0000259" key="2">
    <source>
        <dbReference type="Pfam" id="PF03114"/>
    </source>
</evidence>